<name>A0A8S5M2C2_9CAUD</name>
<evidence type="ECO:0000313" key="1">
    <source>
        <dbReference type="EMBL" id="DAD76296.1"/>
    </source>
</evidence>
<protein>
    <submittedName>
        <fullName evidence="1">Uncharacterized protein</fullName>
    </submittedName>
</protein>
<reference evidence="1" key="1">
    <citation type="journal article" date="2021" name="Proc. Natl. Acad. Sci. U.S.A.">
        <title>A Catalog of Tens of Thousands of Viruses from Human Metagenomes Reveals Hidden Associations with Chronic Diseases.</title>
        <authorList>
            <person name="Tisza M.J."/>
            <person name="Buck C.B."/>
        </authorList>
    </citation>
    <scope>NUCLEOTIDE SEQUENCE</scope>
    <source>
        <strain evidence="1">CttDR14</strain>
    </source>
</reference>
<proteinExistence type="predicted"/>
<accession>A0A8S5M2C2</accession>
<sequence>MSNNIEKKEEISEEIKNKTDEFIRKAREAGYSEDSIFICGVFVFCEENDGKEEELLDKFIELIDKYPDEREFVAQAYDVSGLSVDDD</sequence>
<dbReference type="EMBL" id="BK014798">
    <property type="protein sequence ID" value="DAD76296.1"/>
    <property type="molecule type" value="Genomic_DNA"/>
</dbReference>
<organism evidence="1">
    <name type="scientific">Siphoviridae sp. cttDR14</name>
    <dbReference type="NCBI Taxonomy" id="2826490"/>
    <lineage>
        <taxon>Viruses</taxon>
        <taxon>Duplodnaviria</taxon>
        <taxon>Heunggongvirae</taxon>
        <taxon>Uroviricota</taxon>
        <taxon>Caudoviricetes</taxon>
    </lineage>
</organism>